<feature type="domain" description="GH29D-like beta-sandwich" evidence="4">
    <location>
        <begin position="1920"/>
        <end position="1984"/>
    </location>
</feature>
<dbReference type="InterPro" id="IPR011042">
    <property type="entry name" value="6-blade_b-propeller_TolB-like"/>
</dbReference>
<feature type="domain" description="GH29D-like beta-sandwich" evidence="4">
    <location>
        <begin position="1836"/>
        <end position="1900"/>
    </location>
</feature>
<organism evidence="6 7">
    <name type="scientific">Granulicella rosea</name>
    <dbReference type="NCBI Taxonomy" id="474952"/>
    <lineage>
        <taxon>Bacteria</taxon>
        <taxon>Pseudomonadati</taxon>
        <taxon>Acidobacteriota</taxon>
        <taxon>Terriglobia</taxon>
        <taxon>Terriglobales</taxon>
        <taxon>Acidobacteriaceae</taxon>
        <taxon>Granulicella</taxon>
    </lineage>
</organism>
<dbReference type="SUPFAM" id="SSF101898">
    <property type="entry name" value="NHL repeat"/>
    <property type="match status" value="5"/>
</dbReference>
<dbReference type="Pfam" id="PF25021">
    <property type="entry name" value="TEN_NHL"/>
    <property type="match status" value="11"/>
</dbReference>
<dbReference type="Gene3D" id="2.120.10.30">
    <property type="entry name" value="TolB, C-terminal domain"/>
    <property type="match status" value="14"/>
</dbReference>
<feature type="domain" description="Teneurin NHL" evidence="5">
    <location>
        <begin position="2631"/>
        <end position="2681"/>
    </location>
</feature>
<feature type="chain" id="PRO_5012173026" evidence="3">
    <location>
        <begin position="30"/>
        <end position="2848"/>
    </location>
</feature>
<feature type="domain" description="Teneurin NHL" evidence="5">
    <location>
        <begin position="1555"/>
        <end position="1612"/>
    </location>
</feature>
<accession>A0A239MMA7</accession>
<evidence type="ECO:0000256" key="1">
    <source>
        <dbReference type="ARBA" id="ARBA00022737"/>
    </source>
</evidence>
<dbReference type="InterPro" id="IPR000033">
    <property type="entry name" value="LDLR_classB_rpt"/>
</dbReference>
<dbReference type="PROSITE" id="PS51125">
    <property type="entry name" value="NHL"/>
    <property type="match status" value="4"/>
</dbReference>
<proteinExistence type="predicted"/>
<feature type="signal peptide" evidence="3">
    <location>
        <begin position="1"/>
        <end position="29"/>
    </location>
</feature>
<dbReference type="Proteomes" id="UP000198356">
    <property type="component" value="Unassembled WGS sequence"/>
</dbReference>
<feature type="domain" description="GH29D-like beta-sandwich" evidence="4">
    <location>
        <begin position="1328"/>
        <end position="1393"/>
    </location>
</feature>
<dbReference type="SMART" id="SM00135">
    <property type="entry name" value="LY"/>
    <property type="match status" value="12"/>
</dbReference>
<feature type="domain" description="GH29D-like beta-sandwich" evidence="4">
    <location>
        <begin position="823"/>
        <end position="893"/>
    </location>
</feature>
<evidence type="ECO:0000313" key="7">
    <source>
        <dbReference type="Proteomes" id="UP000198356"/>
    </source>
</evidence>
<evidence type="ECO:0000259" key="5">
    <source>
        <dbReference type="Pfam" id="PF25021"/>
    </source>
</evidence>
<dbReference type="InterPro" id="IPR056822">
    <property type="entry name" value="TEN_NHL"/>
</dbReference>
<protein>
    <submittedName>
        <fullName evidence="6">Sugar lactone lactonase YvrE</fullName>
    </submittedName>
</protein>
<feature type="domain" description="GH29D-like beta-sandwich" evidence="4">
    <location>
        <begin position="337"/>
        <end position="392"/>
    </location>
</feature>
<evidence type="ECO:0000256" key="2">
    <source>
        <dbReference type="PROSITE-ProRule" id="PRU00504"/>
    </source>
</evidence>
<feature type="domain" description="Teneurin NHL" evidence="5">
    <location>
        <begin position="715"/>
        <end position="763"/>
    </location>
</feature>
<sequence length="2848" mass="284846">MFKLRLSAFASTASSVKTSTAAVFSVAFAACLALTGCTHTPTPTPVSTTGYAIKGLVHGGQQPVSGATIQLYAVGATGDGSPSQALLTKTVTTSDGSGNASNSNANAGNQLNSLPVGTFGITGDYTCPSASTEVYLVSTGGNPGFASPVNNSDLILLAALGPCGSLTPATFITLNEVTTVGSTAALYPYMASYAAIGSGTSDATSLASAFSLAAEYVNVASGTAPGTTLPAGYYASSVEIDTLANILAACINSTGGVAKDGSNCGMLLQYTTPANGTAPTETVGAILNILKNPTLNVANLFNLSTANAPFQPALPAPNPDWTLPILPMPATPTFSLAAGTYTGAQTATIAETTTGATVYYTTNGTTPTIFSSVYSGGAIAIAASETLTAVAYLNRAPSAIASAAYTIITPVTYPGAVTFSPMPGDYATAQTVTLSAPTSGAIYYTTDGSTPTTSSTRYTAPISVPASETISAIATATGYVNSSIVSGGYFINQGSGIISTYAGGIDGDTGDGAQASNAEIYGIAPAVDGSGNLYFVSGNIIRKITPTGVISTLTIPAALSSPSNIAFDKGGNLYIADQNDILVRKFTTAGTISTIAGFGGVGFSGDGGLATAAKFTTPFTVGLDNTGLAYIADTGNYRVRKVDASGIITTVVGNGSAAFSGDGGPATSAGLTPNSVAFDAAGNMYIADSTNYRIRKVDTNGIITTIAGTGVRGSTGDGGPALSATLYGPTYISSDAAGNLYFMDNQRVRRIDSSGVITTVAGTGAAGYNGDFISATTAQLNVPQGVGVDSTGNLYIADTANYRIRKVTYFNPNAAATPTFSVAAGTYTSAQVISLSTTTPGATIHYTTDGSLPTATLAYTTSAVYTGPITLTTSQTIKAIAVLPGYSNNSAVASAAYVIQIPVASAPILSPAPGNYAAGQTVTISSTTGAIYYTTDGSAPTTSSTLYTGPITVQTSETISAISFPSGYASSTVTAGGYFLNQGVGVINTIAGDGETGYYGDGVPATSTPLSTPTATAVDSSGNLYIADSVNYRIRKVTPAGIISTIAGTGVSGSTGEGGPATLAQIGYPGGVVVDNSGNVYFSDGSIHRIAPDGVISTVVAGASQSFIFDQAGNIYFTYPGQGQFSGIGSRVYKMDHITHGLTLIAGNGTAGYSGDGPAISAELSYQIGGIALDTSGNLYIADPAYNRILKVDTTGYLTTAVGAGTPGLAGGFGGDGGPASAALLNNPSGIAFDTAGNLYIVDTDNDRIRKVTPAGIISTVAGKGGTPSYGGDGGSPLAASFSFVYYAIDTLTIDSFGNLYLADTYNQRVRKITYSTGLAAATPVFSPAAGSYSAAQTVSISTSSPDTSIYYTTDGSTPTTSSNIYTAPITVAASQTVNAIATGAGYTSSPVASAAYTITGSLPYPGAVTFSPAPGNYSIAQTVSITAPISGAVYYTTDGSTPTTSSTLYTGPITVSTPETINAIATATGYTSSSVVSAGYFINQGIGIISTVAGDGISGYTGDGSQATGAELAFPYTTVMDRSGNLYITNAAGSCSCVRKVTPAGVISIIAGSPGHLAYGGDGGPATTAYLNYPEGLAIDSAGNLYIGDSLNLRIRKVDTTGNITTVAGTGAQGSSGDGGLATSATLSNRLYVAVDGSGNLYIADIGNNKIRKVNSAGIISTVAGNGTAGFSGDGGPATSAQLSYPSGVAVDGAGNIYIADESNNRIRKVNSAGVISTVAGTGVQGFSGDGFAATSATLNQPFTVNVDTAGNFYFADAQRFRKVDPSGIITTVAGNGTAGYNSDGINAVTAELNNPTGIFADSIGNLYLTDWANSRVRKVTYSNAYAATPTFSVASGIYTSVQVVAITTATTGASIYYTTDGTTPTTTSSLYSAPVTVRTSETLKAIAVQTSLLNNSSVAIANYVISLPQVASTPTFSPAPGNYAAGQTVTLTSSSGGPIYYTTDGSTPTTSSTLYTGAITVAASETINAFAAPTGYVASSVASGGYYINQGIGIITTIAGTGTSGYNGDGIAATSAQLYSPYAVAVDNSGNVYIDDWNNYRIRKVTPAGVISTFAGTGVSGFSGDGGAASAAQIGAALGVAVDSSGNVYIADSTNNRVRKVTPAGIISTIAGNGTRGFTGDGGAATSAELAYPQALAFDSNGNLYIADAGTYRVRKIDTSGIISTIAGNGTTGFSGDGAIGTSASLANVGGIAADASGNVYIADIGNNRIRKVNAAGIISTFAGTGTKSFSGDGAAAASATLNLPNGIFADTAGNLYIVDSGNERIRKVTTGGIISTVAGNGGSGYSGDGVNATTASLYFSTLNPTGMWVDKTGNLYLADTYNQRVRKVSYSNAFTASAPIFSLASGSYTSTQYLSLSTSSPGVPIYYTIDGSTPTAASTLYTAPIAISASQTVKAFASGGGYAASSVSSAAYSVTLLPAAATPTFSPAAGTFTAAQTVTISTTSGTPIYYTTDGSNPTSASTLYTGPVTVSSSETINAITLSASYTASLTATAGYYINPAAGIINTVIGNGAATYGGDGGPGINASVNNPTGVAMDGSGNLYIADTANNRIRMVTPAGIITTVAGNGSTGYYGDGGQATAAWLNAPRSVAVDLTGNIFIADTGNNVIRRISPNGIIVTVAGTGISGFSGDGGQGTSAMLANPVGLAVDRAGNLYIADYTNNRIRRLSPGGVINTVVGGGSNDWGYGGLATNMAFNKIFSVAIDASGNLYVGDERCHVAEVNPAGIVTMLAGSPSYYTVYPCYFSGDGGSATGASATIYQPYGLAVDSAGNVYIATGDDRIRVVSQAGIINTIIGNGVLGFTGDGGLASAGQVNFNYYVSTGIVTDSKGNIYFSDSGNQRIRKITH</sequence>
<feature type="domain" description="Teneurin NHL" evidence="5">
    <location>
        <begin position="2575"/>
        <end position="2625"/>
    </location>
</feature>
<feature type="repeat" description="NHL" evidence="2">
    <location>
        <begin position="1671"/>
        <end position="1714"/>
    </location>
</feature>
<dbReference type="PANTHER" id="PTHR46388">
    <property type="entry name" value="NHL REPEAT-CONTAINING PROTEIN 2"/>
    <property type="match status" value="1"/>
</dbReference>
<dbReference type="Pfam" id="PF01436">
    <property type="entry name" value="NHL"/>
    <property type="match status" value="3"/>
</dbReference>
<feature type="domain" description="GH29D-like beta-sandwich" evidence="4">
    <location>
        <begin position="422"/>
        <end position="485"/>
    </location>
</feature>
<evidence type="ECO:0000259" key="4">
    <source>
        <dbReference type="Pfam" id="PF13290"/>
    </source>
</evidence>
<dbReference type="Gene3D" id="2.40.10.500">
    <property type="match status" value="1"/>
</dbReference>
<feature type="domain" description="Teneurin NHL" evidence="5">
    <location>
        <begin position="2232"/>
        <end position="2283"/>
    </location>
</feature>
<dbReference type="RefSeq" id="WP_089410445.1">
    <property type="nucleotide sequence ID" value="NZ_FZOU01000015.1"/>
</dbReference>
<gene>
    <name evidence="6" type="ORF">SAMN05421770_11523</name>
</gene>
<feature type="domain" description="GH29D-like beta-sandwich" evidence="4">
    <location>
        <begin position="2430"/>
        <end position="2493"/>
    </location>
</feature>
<dbReference type="EMBL" id="FZOU01000015">
    <property type="protein sequence ID" value="SNT43234.1"/>
    <property type="molecule type" value="Genomic_DNA"/>
</dbReference>
<dbReference type="PROSITE" id="PS51257">
    <property type="entry name" value="PROKAR_LIPOPROTEIN"/>
    <property type="match status" value="1"/>
</dbReference>
<feature type="repeat" description="NHL" evidence="2">
    <location>
        <begin position="2081"/>
        <end position="2106"/>
    </location>
</feature>
<evidence type="ECO:0000256" key="3">
    <source>
        <dbReference type="SAM" id="SignalP"/>
    </source>
</evidence>
<feature type="domain" description="Teneurin NHL" evidence="5">
    <location>
        <begin position="1673"/>
        <end position="1723"/>
    </location>
</feature>
<keyword evidence="1" id="KW-0677">Repeat</keyword>
<feature type="repeat" description="NHL" evidence="2">
    <location>
        <begin position="2642"/>
        <end position="2672"/>
    </location>
</feature>
<dbReference type="PANTHER" id="PTHR46388:SF2">
    <property type="entry name" value="NHL REPEAT-CONTAINING PROTEIN 2"/>
    <property type="match status" value="1"/>
</dbReference>
<dbReference type="CDD" id="cd14953">
    <property type="entry name" value="NHL_like_1"/>
    <property type="match status" value="3"/>
</dbReference>
<feature type="domain" description="GH29D-like beta-sandwich" evidence="4">
    <location>
        <begin position="911"/>
        <end position="974"/>
    </location>
</feature>
<keyword evidence="7" id="KW-1185">Reference proteome</keyword>
<name>A0A239MMA7_9BACT</name>
<feature type="domain" description="Teneurin NHL" evidence="5">
    <location>
        <begin position="1729"/>
        <end position="1777"/>
    </location>
</feature>
<keyword evidence="3" id="KW-0732">Signal</keyword>
<feature type="domain" description="Teneurin NHL" evidence="5">
    <location>
        <begin position="2121"/>
        <end position="2171"/>
    </location>
</feature>
<dbReference type="Pfam" id="PF13290">
    <property type="entry name" value="CHB_HEX_C_1"/>
    <property type="match status" value="10"/>
</dbReference>
<evidence type="ECO:0000313" key="6">
    <source>
        <dbReference type="EMBL" id="SNT43234.1"/>
    </source>
</evidence>
<dbReference type="OrthoDB" id="9799230at2"/>
<dbReference type="InterPro" id="IPR059177">
    <property type="entry name" value="GH29D-like_dom"/>
</dbReference>
<dbReference type="InterPro" id="IPR001258">
    <property type="entry name" value="NHL_repeat"/>
</dbReference>
<reference evidence="6 7" key="1">
    <citation type="submission" date="2017-06" db="EMBL/GenBank/DDBJ databases">
        <authorList>
            <person name="Kim H.J."/>
            <person name="Triplett B.A."/>
        </authorList>
    </citation>
    <scope>NUCLEOTIDE SEQUENCE [LARGE SCALE GENOMIC DNA]</scope>
    <source>
        <strain evidence="6 7">DSM 18704</strain>
    </source>
</reference>
<feature type="domain" description="Teneurin NHL" evidence="5">
    <location>
        <begin position="1215"/>
        <end position="1265"/>
    </location>
</feature>
<feature type="domain" description="Teneurin NHL" evidence="5">
    <location>
        <begin position="2748"/>
        <end position="2798"/>
    </location>
</feature>
<feature type="domain" description="GH29D-like beta-sandwich" evidence="4">
    <location>
        <begin position="1413"/>
        <end position="1478"/>
    </location>
</feature>
<feature type="domain" description="Teneurin NHL" evidence="5">
    <location>
        <begin position="660"/>
        <end position="709"/>
    </location>
</feature>
<feature type="repeat" description="NHL" evidence="2">
    <location>
        <begin position="773"/>
        <end position="810"/>
    </location>
</feature>
<feature type="domain" description="GH29D-like beta-sandwich" evidence="4">
    <location>
        <begin position="2347"/>
        <end position="2411"/>
    </location>
</feature>